<organism evidence="2 3">
    <name type="scientific">Ideonella azotifigens</name>
    <dbReference type="NCBI Taxonomy" id="513160"/>
    <lineage>
        <taxon>Bacteria</taxon>
        <taxon>Pseudomonadati</taxon>
        <taxon>Pseudomonadota</taxon>
        <taxon>Betaproteobacteria</taxon>
        <taxon>Burkholderiales</taxon>
        <taxon>Sphaerotilaceae</taxon>
        <taxon>Ideonella</taxon>
    </lineage>
</organism>
<dbReference type="RefSeq" id="WP_231013004.1">
    <property type="nucleotide sequence ID" value="NZ_BAAAEW010000020.1"/>
</dbReference>
<evidence type="ECO:0000313" key="3">
    <source>
        <dbReference type="Proteomes" id="UP001500279"/>
    </source>
</evidence>
<name>A0ABN1K4I4_9BURK</name>
<evidence type="ECO:0000313" key="2">
    <source>
        <dbReference type="EMBL" id="GAA0754550.1"/>
    </source>
</evidence>
<gene>
    <name evidence="2" type="ORF">GCM10009107_31170</name>
</gene>
<reference evidence="2 3" key="1">
    <citation type="journal article" date="2019" name="Int. J. Syst. Evol. Microbiol.">
        <title>The Global Catalogue of Microorganisms (GCM) 10K type strain sequencing project: providing services to taxonomists for standard genome sequencing and annotation.</title>
        <authorList>
            <consortium name="The Broad Institute Genomics Platform"/>
            <consortium name="The Broad Institute Genome Sequencing Center for Infectious Disease"/>
            <person name="Wu L."/>
            <person name="Ma J."/>
        </authorList>
    </citation>
    <scope>NUCLEOTIDE SEQUENCE [LARGE SCALE GENOMIC DNA]</scope>
    <source>
        <strain evidence="2 3">JCM 15503</strain>
    </source>
</reference>
<dbReference type="Proteomes" id="UP001500279">
    <property type="component" value="Unassembled WGS sequence"/>
</dbReference>
<comment type="caution">
    <text evidence="2">The sequence shown here is derived from an EMBL/GenBank/DDBJ whole genome shotgun (WGS) entry which is preliminary data.</text>
</comment>
<sequence length="429" mass="46381">MQAALPSATTAAAPPRLLRPPIPAIVQQHADDAAHLRHLRSVLVRAPHVKLLQLQRLDDRLEAHLDGLAVAGAYGLARAQEALERPGCGEVFAALVCALQLPDEPAVDRLLSLAPVLPEAWRGAVSALGWVSPAQLRERVRGLLASPQPWRQALGIEACRLHRVDPGPALAAALQQGDALRRDAALRAAGELGRVDLLPGALALLDFAPEAARAACLLGDRTFALRAIEQSAFATPAAHPLRSLAVQALDWPRARDAVRALAHDPQAVRQLVRGIGWLGDVRLVPWLIERMGELPLARLAGEAFSFITGADLAALDLERKPPEDFQSGPTDNPEDEDVAMDEDDSLPWPDADRVQRWWQAEAARFPVAQRAFVGGPVTPAHCLQVLQVGTQRQRALAAQQLALLQPGRPLFPVAAPVWRQRRLLGQPAR</sequence>
<evidence type="ECO:0000256" key="1">
    <source>
        <dbReference type="SAM" id="MobiDB-lite"/>
    </source>
</evidence>
<dbReference type="InterPro" id="IPR011959">
    <property type="entry name" value="CHP02270"/>
</dbReference>
<dbReference type="EMBL" id="BAAAEW010000020">
    <property type="protein sequence ID" value="GAA0754550.1"/>
    <property type="molecule type" value="Genomic_DNA"/>
</dbReference>
<keyword evidence="3" id="KW-1185">Reference proteome</keyword>
<proteinExistence type="predicted"/>
<protein>
    <submittedName>
        <fullName evidence="2">TIGR02270 family protein</fullName>
    </submittedName>
</protein>
<feature type="compositionally biased region" description="Acidic residues" evidence="1">
    <location>
        <begin position="332"/>
        <end position="345"/>
    </location>
</feature>
<accession>A0ABN1K4I4</accession>
<dbReference type="NCBIfam" id="TIGR02270">
    <property type="entry name" value="TIGR02270 family protein"/>
    <property type="match status" value="1"/>
</dbReference>
<feature type="region of interest" description="Disordered" evidence="1">
    <location>
        <begin position="319"/>
        <end position="346"/>
    </location>
</feature>